<evidence type="ECO:0000256" key="1">
    <source>
        <dbReference type="ARBA" id="ARBA00022741"/>
    </source>
</evidence>
<feature type="compositionally biased region" description="Basic and acidic residues" evidence="4">
    <location>
        <begin position="79"/>
        <end position="96"/>
    </location>
</feature>
<name>A0A6P6IUM7_CARAU</name>
<keyword evidence="1" id="KW-0547">Nucleotide-binding</keyword>
<evidence type="ECO:0000313" key="6">
    <source>
        <dbReference type="Proteomes" id="UP000515129"/>
    </source>
</evidence>
<dbReference type="GO" id="GO:0005524">
    <property type="term" value="F:ATP binding"/>
    <property type="evidence" value="ECO:0007669"/>
    <property type="project" value="UniProtKB-KW"/>
</dbReference>
<dbReference type="CDD" id="cd00054">
    <property type="entry name" value="EGF_CA"/>
    <property type="match status" value="1"/>
</dbReference>
<dbReference type="SUPFAM" id="SSF57196">
    <property type="entry name" value="EGF/Laminin"/>
    <property type="match status" value="1"/>
</dbReference>
<dbReference type="OrthoDB" id="422220at2759"/>
<dbReference type="Proteomes" id="UP000515129">
    <property type="component" value="Chromosome 20"/>
</dbReference>
<dbReference type="RefSeq" id="XP_026051038.1">
    <property type="nucleotide sequence ID" value="XM_026195253.1"/>
</dbReference>
<dbReference type="GO" id="GO:0000055">
    <property type="term" value="P:ribosomal large subunit export from nucleus"/>
    <property type="evidence" value="ECO:0007669"/>
    <property type="project" value="TreeGrafter"/>
</dbReference>
<dbReference type="GO" id="GO:0005634">
    <property type="term" value="C:nucleus"/>
    <property type="evidence" value="ECO:0007669"/>
    <property type="project" value="TreeGrafter"/>
</dbReference>
<accession>A0A6P6IUM7</accession>
<dbReference type="GO" id="GO:0030687">
    <property type="term" value="C:preribosome, large subunit precursor"/>
    <property type="evidence" value="ECO:0007669"/>
    <property type="project" value="TreeGrafter"/>
</dbReference>
<organism evidence="6 7">
    <name type="scientific">Carassius auratus</name>
    <name type="common">Goldfish</name>
    <dbReference type="NCBI Taxonomy" id="7957"/>
    <lineage>
        <taxon>Eukaryota</taxon>
        <taxon>Metazoa</taxon>
        <taxon>Chordata</taxon>
        <taxon>Craniata</taxon>
        <taxon>Vertebrata</taxon>
        <taxon>Euteleostomi</taxon>
        <taxon>Actinopterygii</taxon>
        <taxon>Neopterygii</taxon>
        <taxon>Teleostei</taxon>
        <taxon>Ostariophysi</taxon>
        <taxon>Cypriniformes</taxon>
        <taxon>Cyprinidae</taxon>
        <taxon>Cyprininae</taxon>
        <taxon>Carassius</taxon>
    </lineage>
</organism>
<dbReference type="GO" id="GO:0000027">
    <property type="term" value="P:ribosomal large subunit assembly"/>
    <property type="evidence" value="ECO:0007669"/>
    <property type="project" value="TreeGrafter"/>
</dbReference>
<proteinExistence type="predicted"/>
<keyword evidence="6" id="KW-1185">Reference proteome</keyword>
<feature type="domain" description="EGF-like" evidence="5">
    <location>
        <begin position="259"/>
        <end position="292"/>
    </location>
</feature>
<dbReference type="GeneID" id="113037939"/>
<keyword evidence="2" id="KW-0067">ATP-binding</keyword>
<gene>
    <name evidence="7" type="primary">LOC113037939</name>
</gene>
<dbReference type="InterPro" id="IPR000742">
    <property type="entry name" value="EGF"/>
</dbReference>
<dbReference type="PANTHER" id="PTHR48103">
    <property type="entry name" value="MIDASIN-RELATED"/>
    <property type="match status" value="1"/>
</dbReference>
<dbReference type="Gene3D" id="2.10.25.10">
    <property type="entry name" value="Laminin"/>
    <property type="match status" value="1"/>
</dbReference>
<evidence type="ECO:0000313" key="7">
    <source>
        <dbReference type="RefSeq" id="XP_026051038.1"/>
    </source>
</evidence>
<evidence type="ECO:0000256" key="4">
    <source>
        <dbReference type="SAM" id="MobiDB-lite"/>
    </source>
</evidence>
<evidence type="ECO:0000259" key="5">
    <source>
        <dbReference type="PROSITE" id="PS50026"/>
    </source>
</evidence>
<sequence length="294" mass="32344">MVFRSSVPSLPSSAVSQGTRKEVEDLSSPSSPPGKTRLLSYQTVTETRTLASVPAEFSRQLEKTINMVLCAVQTLVKRKEKEKAEDQQSESKKESDSEVAEELLKPGHLSRLLEEDLSGDVSSLSLPEINEVVTELLERLGSHRDDCQPHHLQELKEACRGVVRLEPMLCLYSELVRYYLAVMMGAHRTTGKLLSVLANIFTELAQKGFCLPQELLGGGDGEGATEFHDYEGGGIGEGEGVKDVSDKIENEDQVESLSHPNTCEPNPCQNKALCYSLPGDFYCACPEELRGQDL</sequence>
<dbReference type="AlphaFoldDB" id="A0A6P6IUM7"/>
<protein>
    <submittedName>
        <fullName evidence="7">Midasin-like</fullName>
    </submittedName>
</protein>
<dbReference type="Pfam" id="PF00008">
    <property type="entry name" value="EGF"/>
    <property type="match status" value="1"/>
</dbReference>
<feature type="region of interest" description="Disordered" evidence="4">
    <location>
        <begin position="79"/>
        <end position="101"/>
    </location>
</feature>
<reference evidence="7" key="1">
    <citation type="submission" date="2025-08" db="UniProtKB">
        <authorList>
            <consortium name="RefSeq"/>
        </authorList>
    </citation>
    <scope>IDENTIFICATION</scope>
    <source>
        <strain evidence="7">Wakin</strain>
        <tissue evidence="7">Muscle</tissue>
    </source>
</reference>
<evidence type="ECO:0000256" key="2">
    <source>
        <dbReference type="ARBA" id="ARBA00022840"/>
    </source>
</evidence>
<evidence type="ECO:0000256" key="3">
    <source>
        <dbReference type="PROSITE-ProRule" id="PRU00076"/>
    </source>
</evidence>
<keyword evidence="3" id="KW-0245">EGF-like domain</keyword>
<feature type="region of interest" description="Disordered" evidence="4">
    <location>
        <begin position="1"/>
        <end position="37"/>
    </location>
</feature>
<dbReference type="KEGG" id="caua:113037939"/>
<comment type="caution">
    <text evidence="3">Lacks conserved residue(s) required for the propagation of feature annotation.</text>
</comment>
<dbReference type="PANTHER" id="PTHR48103:SF2">
    <property type="entry name" value="MIDASIN"/>
    <property type="match status" value="1"/>
</dbReference>
<feature type="compositionally biased region" description="Low complexity" evidence="4">
    <location>
        <begin position="1"/>
        <end position="16"/>
    </location>
</feature>
<dbReference type="PROSITE" id="PS50026">
    <property type="entry name" value="EGF_3"/>
    <property type="match status" value="1"/>
</dbReference>